<accession>A0A5R9GFG6</accession>
<dbReference type="InterPro" id="IPR011990">
    <property type="entry name" value="TPR-like_helical_dom_sf"/>
</dbReference>
<dbReference type="PROSITE" id="PS50005">
    <property type="entry name" value="TPR"/>
    <property type="match status" value="1"/>
</dbReference>
<dbReference type="SUPFAM" id="SSF48452">
    <property type="entry name" value="TPR-like"/>
    <property type="match status" value="1"/>
</dbReference>
<dbReference type="Proteomes" id="UP000309676">
    <property type="component" value="Unassembled WGS sequence"/>
</dbReference>
<feature type="repeat" description="TPR" evidence="1">
    <location>
        <begin position="166"/>
        <end position="199"/>
    </location>
</feature>
<organism evidence="2 3">
    <name type="scientific">Paenibacillus antri</name>
    <dbReference type="NCBI Taxonomy" id="2582848"/>
    <lineage>
        <taxon>Bacteria</taxon>
        <taxon>Bacillati</taxon>
        <taxon>Bacillota</taxon>
        <taxon>Bacilli</taxon>
        <taxon>Bacillales</taxon>
        <taxon>Paenibacillaceae</taxon>
        <taxon>Paenibacillus</taxon>
    </lineage>
</organism>
<evidence type="ECO:0000313" key="2">
    <source>
        <dbReference type="EMBL" id="TLS53126.1"/>
    </source>
</evidence>
<dbReference type="OrthoDB" id="2370959at2"/>
<proteinExistence type="predicted"/>
<dbReference type="Gene3D" id="1.25.40.10">
    <property type="entry name" value="Tetratricopeptide repeat domain"/>
    <property type="match status" value="1"/>
</dbReference>
<evidence type="ECO:0000313" key="3">
    <source>
        <dbReference type="Proteomes" id="UP000309676"/>
    </source>
</evidence>
<dbReference type="AlphaFoldDB" id="A0A5R9GFG6"/>
<dbReference type="RefSeq" id="WP_138193367.1">
    <property type="nucleotide sequence ID" value="NZ_VCIW01000003.1"/>
</dbReference>
<sequence>MFKYLFQSMNEKLDGILEALPASHGTKHESLLEQLQELREMSDEIIEEWLLFEEKMAKAKQRPQPEPAAASTKPQAHEPQGLFESVDAFAESPAQTMQYQRGEGYFKLYMFPEAAREFEAVVRAYPDFLQARLFLALCFLQSENVAEASGHLQIIISLAGDGRMKAVAYNALGCVQAVRGNVEQACECFRTSHSLDPNFKDPVYNLKACQIDGGVLQLGVAIG</sequence>
<reference evidence="2 3" key="1">
    <citation type="submission" date="2019-05" db="EMBL/GenBank/DDBJ databases">
        <authorList>
            <person name="Narsing Rao M.P."/>
            <person name="Li W.J."/>
        </authorList>
    </citation>
    <scope>NUCLEOTIDE SEQUENCE [LARGE SCALE GENOMIC DNA]</scope>
    <source>
        <strain evidence="2 3">SYSU_K30003</strain>
    </source>
</reference>
<keyword evidence="3" id="KW-1185">Reference proteome</keyword>
<protein>
    <submittedName>
        <fullName evidence="2">Uncharacterized protein</fullName>
    </submittedName>
</protein>
<name>A0A5R9GFG6_9BACL</name>
<comment type="caution">
    <text evidence="2">The sequence shown here is derived from an EMBL/GenBank/DDBJ whole genome shotgun (WGS) entry which is preliminary data.</text>
</comment>
<dbReference type="EMBL" id="VCIW01000003">
    <property type="protein sequence ID" value="TLS53126.1"/>
    <property type="molecule type" value="Genomic_DNA"/>
</dbReference>
<dbReference type="SMART" id="SM00028">
    <property type="entry name" value="TPR"/>
    <property type="match status" value="3"/>
</dbReference>
<evidence type="ECO:0000256" key="1">
    <source>
        <dbReference type="PROSITE-ProRule" id="PRU00339"/>
    </source>
</evidence>
<dbReference type="InterPro" id="IPR019734">
    <property type="entry name" value="TPR_rpt"/>
</dbReference>
<gene>
    <name evidence="2" type="ORF">FE782_07110</name>
</gene>
<keyword evidence="1" id="KW-0802">TPR repeat</keyword>